<feature type="compositionally biased region" description="Basic residues" evidence="6">
    <location>
        <begin position="1354"/>
        <end position="1364"/>
    </location>
</feature>
<feature type="compositionally biased region" description="Basic and acidic residues" evidence="6">
    <location>
        <begin position="455"/>
        <end position="467"/>
    </location>
</feature>
<organism evidence="9 10">
    <name type="scientific">Strix occidentalis caurina</name>
    <name type="common">northern spotted owl</name>
    <dbReference type="NCBI Taxonomy" id="311401"/>
    <lineage>
        <taxon>Eukaryota</taxon>
        <taxon>Metazoa</taxon>
        <taxon>Chordata</taxon>
        <taxon>Craniata</taxon>
        <taxon>Vertebrata</taxon>
        <taxon>Euteleostomi</taxon>
        <taxon>Archelosauria</taxon>
        <taxon>Archosauria</taxon>
        <taxon>Dinosauria</taxon>
        <taxon>Saurischia</taxon>
        <taxon>Theropoda</taxon>
        <taxon>Coelurosauria</taxon>
        <taxon>Aves</taxon>
        <taxon>Neognathae</taxon>
        <taxon>Neoaves</taxon>
        <taxon>Telluraves</taxon>
        <taxon>Strigiformes</taxon>
        <taxon>Strigidae</taxon>
        <taxon>Strix</taxon>
    </lineage>
</organism>
<evidence type="ECO:0000256" key="6">
    <source>
        <dbReference type="SAM" id="MobiDB-lite"/>
    </source>
</evidence>
<dbReference type="Pfam" id="PF11365">
    <property type="entry name" value="SOGA"/>
    <property type="match status" value="2"/>
</dbReference>
<feature type="domain" description="SOGA coiled-coil" evidence="7">
    <location>
        <begin position="214"/>
        <end position="302"/>
    </location>
</feature>
<evidence type="ECO:0000256" key="5">
    <source>
        <dbReference type="SAM" id="Coils"/>
    </source>
</evidence>
<feature type="coiled-coil region" evidence="5">
    <location>
        <begin position="684"/>
        <end position="729"/>
    </location>
</feature>
<keyword evidence="2" id="KW-0597">Phosphoprotein</keyword>
<keyword evidence="4" id="KW-0472">Membrane</keyword>
<dbReference type="Pfam" id="PF14818">
    <property type="entry name" value="SOGA1-2-like_CC"/>
    <property type="match status" value="1"/>
</dbReference>
<keyword evidence="3 5" id="KW-0175">Coiled coil</keyword>
<feature type="region of interest" description="Disordered" evidence="6">
    <location>
        <begin position="1262"/>
        <end position="1332"/>
    </location>
</feature>
<evidence type="ECO:0000256" key="1">
    <source>
        <dbReference type="ARBA" id="ARBA00004370"/>
    </source>
</evidence>
<feature type="region of interest" description="Disordered" evidence="6">
    <location>
        <begin position="878"/>
        <end position="898"/>
    </location>
</feature>
<feature type="domain" description="SOGA 1/2-like coiled-coil" evidence="8">
    <location>
        <begin position="765"/>
        <end position="817"/>
    </location>
</feature>
<feature type="coiled-coil region" evidence="5">
    <location>
        <begin position="214"/>
        <end position="298"/>
    </location>
</feature>
<name>A0A8D0F274_STROC</name>
<sequence>MTALLCPQVAKDVSVRLHNELEAVEKKRIRLEEENEDLRQRLIETELAKQVVQNEMDKLRENSLKKRGSRSIGKTEKKPSVQEDSADLKCQLHFAKEESALMCKKLTKLAKENDGMKEELLKYRSLYGDLDSSLSVEELADSPHSREAELKVHLKLVEEEANILSRRIVELEVENRGLRAEMDDMKGQGDRELPGQDMRFLAGISGCGDAGDTVAELRRHLQFVEEEAELLRRSLLELEDQNKLLLNELTKYKSDHELDVTLSEDSCSVVSEPSQEELATAKVQISELSGKVKKLQYENRVLLSNLQRCDLASCQTTRPMLETDAEAGDSAQCIPTVPDGPAKLLKPKDLETLLGIRDQAALVSKAIDVLISDANGFTSGLKACLDNECAGGLLGEAVGSGGESPSDAKLMNVLLMRLGVLQQDLGCFARKVDHLTSGLKEHTDSFPFSSPSSHDATKEGLQKEHASDFQVRASSHVPRSSCRFICCPVSDMDPTHPRSYKTCRPEENDSYATEMKELQLVLSEANESLRGLQEQLSQERQLRKDEVDNFSQKICQLKEDHQKALLRREFELQSLNLQRRLEQKFWSQEKNLLVQESQQFRQSFLLLFMKLKWFLKLWRQGKMVHSEGEDFLEVNSMKELYLLLEEEELTPQQQADNKTCAGDAWTPNTPNECIKTLADMKVTLKELCTELREERRGASELQQQFTKAKAAWEMERAELKCHIAQLESKAGKGITERALPDWKVALKREREEHQHLLAESYSAVMDLTKQLQISEKNWNQEKVELLARFKEEQQQAEQQAKDLQNKINQLQKGANPWALKHSEMEKHGSNWKEVAAHQPVALSPCEPRPLSSHRTKSVSSMSEFESLLDCSPYLPGKTAPGLGDHSRGKKASSATQLLPNGIRDSAGIAPSNCTYVNIEQPAPDSLAKEKLGISSWDYSRTSSFSGHDPAQKQMQRSYTAPDKTGIRIYYSPPVVRRLEAPLVHNKEGKIMIEPGFLFTMAKPKEPEESASAESTYSQWLCNFSKQQRELLDGGTVESTVPSVPRFPPSLHDLEISGNMSDDMKEITNCVRQAIRSSSLERKVKSTSSQTVGLAHVGTQTIQTVSVGLQTDLPRSSGVHSKSWSPRSSSLVSVRSKQISSSLDKVHSRIERPCCSPKYGSPKLQRRSSSKLDASKDRSLWNLHQSKQNGSAWARSTTTRDSPVLSNINDGLSSLFSVVEHAGSTESIWKPGCPESSRAKPEAPKYGLVQEFFRNVCGRAQSPTALPEKKEVTGEEGSKRAEHPSPATHHPAENISRVLNKKVLKQSSCEDPKPLSPGQGNKDTALRDPDLISDTACDCSSQSLTSCFARPSRSAVRHSPSKCKLHPADPPRAEEKPGGSSE</sequence>
<dbReference type="InterPro" id="IPR027882">
    <property type="entry name" value="SOGA1/2-like_CC"/>
</dbReference>
<evidence type="ECO:0000259" key="8">
    <source>
        <dbReference type="Pfam" id="PF14818"/>
    </source>
</evidence>
<dbReference type="Ensembl" id="ENSSOCT00000008607.1">
    <property type="protein sequence ID" value="ENSSOCP00000008393.1"/>
    <property type="gene ID" value="ENSSOCG00000006353.1"/>
</dbReference>
<dbReference type="PANTHER" id="PTHR15742">
    <property type="entry name" value="GIRDIN"/>
    <property type="match status" value="1"/>
</dbReference>
<protein>
    <submittedName>
        <fullName evidence="9">Suppressor of glucose, autophagy associated 1</fullName>
    </submittedName>
</protein>
<proteinExistence type="predicted"/>
<dbReference type="GO" id="GO:0005615">
    <property type="term" value="C:extracellular space"/>
    <property type="evidence" value="ECO:0007669"/>
    <property type="project" value="InterPro"/>
</dbReference>
<feature type="region of interest" description="Disordered" evidence="6">
    <location>
        <begin position="1348"/>
        <end position="1381"/>
    </location>
</feature>
<dbReference type="InterPro" id="IPR049885">
    <property type="entry name" value="MTCL1-3"/>
</dbReference>
<comment type="subcellular location">
    <subcellularLocation>
        <location evidence="1">Membrane</location>
    </subcellularLocation>
</comment>
<feature type="region of interest" description="Disordered" evidence="6">
    <location>
        <begin position="58"/>
        <end position="83"/>
    </location>
</feature>
<keyword evidence="10" id="KW-1185">Reference proteome</keyword>
<feature type="region of interest" description="Disordered" evidence="6">
    <location>
        <begin position="442"/>
        <end position="472"/>
    </location>
</feature>
<dbReference type="Proteomes" id="UP000694551">
    <property type="component" value="Unplaced"/>
</dbReference>
<feature type="coiled-coil region" evidence="5">
    <location>
        <begin position="775"/>
        <end position="813"/>
    </location>
</feature>
<feature type="domain" description="SOGA coiled-coil" evidence="7">
    <location>
        <begin position="84"/>
        <end position="178"/>
    </location>
</feature>
<dbReference type="PANTHER" id="PTHR15742:SF1">
    <property type="entry name" value="PROTEIN SOGA1"/>
    <property type="match status" value="1"/>
</dbReference>
<evidence type="ECO:0000256" key="2">
    <source>
        <dbReference type="ARBA" id="ARBA00022553"/>
    </source>
</evidence>
<evidence type="ECO:0000313" key="10">
    <source>
        <dbReference type="Proteomes" id="UP000694551"/>
    </source>
</evidence>
<dbReference type="InterPro" id="IPR027881">
    <property type="entry name" value="SOGA_CC"/>
</dbReference>
<feature type="compositionally biased region" description="Basic and acidic residues" evidence="6">
    <location>
        <begin position="1266"/>
        <end position="1282"/>
    </location>
</feature>
<dbReference type="GO" id="GO:0008286">
    <property type="term" value="P:insulin receptor signaling pathway"/>
    <property type="evidence" value="ECO:0007669"/>
    <property type="project" value="TreeGrafter"/>
</dbReference>
<evidence type="ECO:0000259" key="7">
    <source>
        <dbReference type="Pfam" id="PF11365"/>
    </source>
</evidence>
<dbReference type="GO" id="GO:0010506">
    <property type="term" value="P:regulation of autophagy"/>
    <property type="evidence" value="ECO:0007669"/>
    <property type="project" value="InterPro"/>
</dbReference>
<evidence type="ECO:0000313" key="9">
    <source>
        <dbReference type="Ensembl" id="ENSSOCP00000008393.1"/>
    </source>
</evidence>
<evidence type="ECO:0000256" key="4">
    <source>
        <dbReference type="ARBA" id="ARBA00023136"/>
    </source>
</evidence>
<feature type="coiled-coil region" evidence="5">
    <location>
        <begin position="154"/>
        <end position="188"/>
    </location>
</feature>
<reference evidence="9" key="2">
    <citation type="submission" date="2025-09" db="UniProtKB">
        <authorList>
            <consortium name="Ensembl"/>
        </authorList>
    </citation>
    <scope>IDENTIFICATION</scope>
</reference>
<feature type="region of interest" description="Disordered" evidence="6">
    <location>
        <begin position="1141"/>
        <end position="1177"/>
    </location>
</feature>
<feature type="coiled-coil region" evidence="5">
    <location>
        <begin position="508"/>
        <end position="549"/>
    </location>
</feature>
<dbReference type="GO" id="GO:0016020">
    <property type="term" value="C:membrane"/>
    <property type="evidence" value="ECO:0007669"/>
    <property type="project" value="UniProtKB-SubCell"/>
</dbReference>
<feature type="compositionally biased region" description="Basic and acidic residues" evidence="6">
    <location>
        <begin position="1365"/>
        <end position="1381"/>
    </location>
</feature>
<evidence type="ECO:0000256" key="3">
    <source>
        <dbReference type="ARBA" id="ARBA00023054"/>
    </source>
</evidence>
<reference evidence="9" key="1">
    <citation type="submission" date="2025-08" db="UniProtKB">
        <authorList>
            <consortium name="Ensembl"/>
        </authorList>
    </citation>
    <scope>IDENTIFICATION</scope>
</reference>
<accession>A0A8D0F274</accession>